<organism evidence="1 2">
    <name type="scientific">Fodinibius sediminis</name>
    <dbReference type="NCBI Taxonomy" id="1214077"/>
    <lineage>
        <taxon>Bacteria</taxon>
        <taxon>Pseudomonadati</taxon>
        <taxon>Balneolota</taxon>
        <taxon>Balneolia</taxon>
        <taxon>Balneolales</taxon>
        <taxon>Balneolaceae</taxon>
        <taxon>Fodinibius</taxon>
    </lineage>
</organism>
<keyword evidence="2" id="KW-1185">Reference proteome</keyword>
<sequence length="48" mass="5762">MVFIHTFITDMVRPWCKGHFAFIQDLLYYKTCRALLSLIQTHGQKFEL</sequence>
<name>A0A521DCJ1_9BACT</name>
<gene>
    <name evidence="1" type="ORF">SAMN06265218_109193</name>
</gene>
<dbReference type="Proteomes" id="UP000317593">
    <property type="component" value="Unassembled WGS sequence"/>
</dbReference>
<dbReference type="EMBL" id="FXTH01000009">
    <property type="protein sequence ID" value="SMO69467.1"/>
    <property type="molecule type" value="Genomic_DNA"/>
</dbReference>
<proteinExistence type="predicted"/>
<accession>A0A521DCJ1</accession>
<evidence type="ECO:0000313" key="1">
    <source>
        <dbReference type="EMBL" id="SMO69467.1"/>
    </source>
</evidence>
<protein>
    <submittedName>
        <fullName evidence="1">Uncharacterized protein</fullName>
    </submittedName>
</protein>
<dbReference type="AlphaFoldDB" id="A0A521DCJ1"/>
<evidence type="ECO:0000313" key="2">
    <source>
        <dbReference type="Proteomes" id="UP000317593"/>
    </source>
</evidence>
<reference evidence="1 2" key="1">
    <citation type="submission" date="2017-05" db="EMBL/GenBank/DDBJ databases">
        <authorList>
            <person name="Varghese N."/>
            <person name="Submissions S."/>
        </authorList>
    </citation>
    <scope>NUCLEOTIDE SEQUENCE [LARGE SCALE GENOMIC DNA]</scope>
    <source>
        <strain evidence="1 2">DSM 21194</strain>
    </source>
</reference>